<organism evidence="1">
    <name type="scientific">Micrurus spixii</name>
    <name type="common">Amazon coral snake</name>
    <dbReference type="NCBI Taxonomy" id="129469"/>
    <lineage>
        <taxon>Eukaryota</taxon>
        <taxon>Metazoa</taxon>
        <taxon>Chordata</taxon>
        <taxon>Craniata</taxon>
        <taxon>Vertebrata</taxon>
        <taxon>Euteleostomi</taxon>
        <taxon>Lepidosauria</taxon>
        <taxon>Squamata</taxon>
        <taxon>Bifurcata</taxon>
        <taxon>Unidentata</taxon>
        <taxon>Episquamata</taxon>
        <taxon>Toxicofera</taxon>
        <taxon>Serpentes</taxon>
        <taxon>Colubroidea</taxon>
        <taxon>Elapidae</taxon>
        <taxon>Elapinae</taxon>
        <taxon>Micrurus</taxon>
    </lineage>
</organism>
<reference evidence="1" key="1">
    <citation type="submission" date="2017-07" db="EMBL/GenBank/DDBJ databases">
        <authorList>
            <person name="Mikheyev A."/>
            <person name="Grau M."/>
        </authorList>
    </citation>
    <scope>NUCLEOTIDE SEQUENCE</scope>
    <source>
        <tissue evidence="1">Venom_gland</tissue>
    </source>
</reference>
<evidence type="ECO:0000313" key="1">
    <source>
        <dbReference type="EMBL" id="LAB37723.1"/>
    </source>
</evidence>
<dbReference type="GO" id="GO:0017119">
    <property type="term" value="C:Golgi transport complex"/>
    <property type="evidence" value="ECO:0007669"/>
    <property type="project" value="InterPro"/>
</dbReference>
<reference evidence="1" key="2">
    <citation type="submission" date="2017-11" db="EMBL/GenBank/DDBJ databases">
        <title>Coralsnake Venomics: Analyses of Venom Gland Transcriptomes and Proteomes of Six Brazilian Taxa.</title>
        <authorList>
            <person name="Aird S.D."/>
            <person name="Jorge da Silva N."/>
            <person name="Qiu L."/>
            <person name="Villar-Briones A."/>
            <person name="Aparecida-Saddi V."/>
            <person name="Campos-Telles M.P."/>
            <person name="Grau M."/>
            <person name="Mikheyev A.S."/>
        </authorList>
    </citation>
    <scope>NUCLEOTIDE SEQUENCE</scope>
    <source>
        <tissue evidence="1">Venom_gland</tissue>
    </source>
</reference>
<sequence>MLFQTSEHIFNSPAVGDVIPYSTIIQFLFTRAPTELKSPFQRADWTIARYSRWLDDHPAEKDRLILIRGALEAYVQSVRSREGKEFAPVYPVMVQLLQKALSSLQ</sequence>
<dbReference type="InterPro" id="IPR019465">
    <property type="entry name" value="Cog5"/>
</dbReference>
<dbReference type="PANTHER" id="PTHR13228">
    <property type="entry name" value="CONSERVED OLIGOMERIC GOLGI COMPLEX COMPONENT 5"/>
    <property type="match status" value="1"/>
</dbReference>
<dbReference type="AlphaFoldDB" id="A0A2D4MYB3"/>
<name>A0A2D4MYB3_9SAUR</name>
<protein>
    <submittedName>
        <fullName evidence="1">Uncharacterized protein</fullName>
    </submittedName>
</protein>
<dbReference type="GO" id="GO:0006891">
    <property type="term" value="P:intra-Golgi vesicle-mediated transport"/>
    <property type="evidence" value="ECO:0007669"/>
    <property type="project" value="InterPro"/>
</dbReference>
<dbReference type="EMBL" id="IACM01131734">
    <property type="protein sequence ID" value="LAB37723.1"/>
    <property type="molecule type" value="Transcribed_RNA"/>
</dbReference>
<proteinExistence type="predicted"/>
<accession>A0A2D4MYB3</accession>
<dbReference type="PANTHER" id="PTHR13228:SF3">
    <property type="entry name" value="CONSERVED OLIGOMERIC GOLGI COMPLEX SUBUNIT 5"/>
    <property type="match status" value="1"/>
</dbReference>